<keyword evidence="3" id="KW-1185">Reference proteome</keyword>
<reference evidence="2 3" key="1">
    <citation type="submission" date="2016-11" db="EMBL/GenBank/DDBJ databases">
        <authorList>
            <person name="Jaros S."/>
            <person name="Januszkiewicz K."/>
            <person name="Wedrychowicz H."/>
        </authorList>
    </citation>
    <scope>NUCLEOTIDE SEQUENCE [LARGE SCALE GENOMIC DNA]</scope>
    <source>
        <strain evidence="2 3">DSM 8605</strain>
    </source>
</reference>
<dbReference type="STRING" id="1121316.SAMN02745207_04286"/>
<organism evidence="2 3">
    <name type="scientific">Clostridium grantii DSM 8605</name>
    <dbReference type="NCBI Taxonomy" id="1121316"/>
    <lineage>
        <taxon>Bacteria</taxon>
        <taxon>Bacillati</taxon>
        <taxon>Bacillota</taxon>
        <taxon>Clostridia</taxon>
        <taxon>Eubacteriales</taxon>
        <taxon>Clostridiaceae</taxon>
        <taxon>Clostridium</taxon>
    </lineage>
</organism>
<keyword evidence="1" id="KW-0812">Transmembrane</keyword>
<protein>
    <submittedName>
        <fullName evidence="2">Uncharacterized protein</fullName>
    </submittedName>
</protein>
<dbReference type="AlphaFoldDB" id="A0A1M5Y9I0"/>
<name>A0A1M5Y9I0_9CLOT</name>
<keyword evidence="1" id="KW-1133">Transmembrane helix</keyword>
<feature type="transmembrane region" description="Helical" evidence="1">
    <location>
        <begin position="28"/>
        <end position="48"/>
    </location>
</feature>
<proteinExistence type="predicted"/>
<dbReference type="Proteomes" id="UP000184447">
    <property type="component" value="Unassembled WGS sequence"/>
</dbReference>
<gene>
    <name evidence="2" type="ORF">SAMN02745207_04286</name>
</gene>
<evidence type="ECO:0000313" key="2">
    <source>
        <dbReference type="EMBL" id="SHI08498.1"/>
    </source>
</evidence>
<keyword evidence="1" id="KW-0472">Membrane</keyword>
<evidence type="ECO:0000313" key="3">
    <source>
        <dbReference type="Proteomes" id="UP000184447"/>
    </source>
</evidence>
<accession>A0A1M5Y9I0</accession>
<dbReference type="EMBL" id="FQXM01000072">
    <property type="protein sequence ID" value="SHI08498.1"/>
    <property type="molecule type" value="Genomic_DNA"/>
</dbReference>
<evidence type="ECO:0000256" key="1">
    <source>
        <dbReference type="SAM" id="Phobius"/>
    </source>
</evidence>
<sequence>MEMTLNYSGAFCELGCDELEVVNGGKDAYNIICGAIFVGGITVAAGLIGGPLAAGAAGFIAAEIYYSTPCY</sequence>